<reference evidence="1 2" key="1">
    <citation type="submission" date="2018-06" db="EMBL/GenBank/DDBJ databases">
        <authorList>
            <consortium name="Pathogen Informatics"/>
            <person name="Doyle S."/>
        </authorList>
    </citation>
    <scope>NUCLEOTIDE SEQUENCE [LARGE SCALE GENOMIC DNA]</scope>
    <source>
        <strain evidence="1 2">NCTC12120</strain>
    </source>
</reference>
<evidence type="ECO:0000313" key="2">
    <source>
        <dbReference type="Proteomes" id="UP000251197"/>
    </source>
</evidence>
<dbReference type="EMBL" id="UAVU01000003">
    <property type="protein sequence ID" value="SQA99336.1"/>
    <property type="molecule type" value="Genomic_DNA"/>
</dbReference>
<dbReference type="Proteomes" id="UP000251197">
    <property type="component" value="Unassembled WGS sequence"/>
</dbReference>
<evidence type="ECO:0000313" key="1">
    <source>
        <dbReference type="EMBL" id="SQA99336.1"/>
    </source>
</evidence>
<protein>
    <submittedName>
        <fullName evidence="1">Uncharacterized protein</fullName>
    </submittedName>
</protein>
<name>A0A2X2T2J5_9ENTR</name>
<gene>
    <name evidence="1" type="ORF">NCTC12120_03254</name>
</gene>
<proteinExistence type="predicted"/>
<organism evidence="1 2">
    <name type="scientific">Cedecea neteri</name>
    <dbReference type="NCBI Taxonomy" id="158822"/>
    <lineage>
        <taxon>Bacteria</taxon>
        <taxon>Pseudomonadati</taxon>
        <taxon>Pseudomonadota</taxon>
        <taxon>Gammaproteobacteria</taxon>
        <taxon>Enterobacterales</taxon>
        <taxon>Enterobacteriaceae</taxon>
        <taxon>Cedecea</taxon>
    </lineage>
</organism>
<accession>A0A2X2T2J5</accession>
<dbReference type="AlphaFoldDB" id="A0A2X2T2J5"/>
<sequence>MKILPRSLKPTLNVKKRKAVATLCAEENLDESKVAALLDNYLFTDVTPREDEVARVLTWTPRILERKTVLKRVYDKVCSVIDTFINGMRGF</sequence>